<evidence type="ECO:0000256" key="1">
    <source>
        <dbReference type="SAM" id="MobiDB-lite"/>
    </source>
</evidence>
<evidence type="ECO:0000313" key="3">
    <source>
        <dbReference type="Proteomes" id="UP000253094"/>
    </source>
</evidence>
<keyword evidence="3" id="KW-1185">Reference proteome</keyword>
<accession>A0A367FI01</accession>
<dbReference type="Proteomes" id="UP000253094">
    <property type="component" value="Unassembled WGS sequence"/>
</dbReference>
<feature type="region of interest" description="Disordered" evidence="1">
    <location>
        <begin position="35"/>
        <end position="64"/>
    </location>
</feature>
<name>A0A367FI01_9ACTN</name>
<organism evidence="2 3">
    <name type="scientific">Sphaerisporangium album</name>
    <dbReference type="NCBI Taxonomy" id="509200"/>
    <lineage>
        <taxon>Bacteria</taxon>
        <taxon>Bacillati</taxon>
        <taxon>Actinomycetota</taxon>
        <taxon>Actinomycetes</taxon>
        <taxon>Streptosporangiales</taxon>
        <taxon>Streptosporangiaceae</taxon>
        <taxon>Sphaerisporangium</taxon>
    </lineage>
</organism>
<reference evidence="2 3" key="1">
    <citation type="submission" date="2018-06" db="EMBL/GenBank/DDBJ databases">
        <title>Sphaerisporangium craniellae sp. nov., isolated from a marine sponge in the South China Sea.</title>
        <authorList>
            <person name="Li L."/>
        </authorList>
    </citation>
    <scope>NUCLEOTIDE SEQUENCE [LARGE SCALE GENOMIC DNA]</scope>
    <source>
        <strain evidence="2 3">CCTCC AA 208026</strain>
    </source>
</reference>
<feature type="compositionally biased region" description="Polar residues" evidence="1">
    <location>
        <begin position="37"/>
        <end position="46"/>
    </location>
</feature>
<comment type="caution">
    <text evidence="2">The sequence shown here is derived from an EMBL/GenBank/DDBJ whole genome shotgun (WGS) entry which is preliminary data.</text>
</comment>
<sequence length="64" mass="6473">MSPPSGGYVLVVSHLDAVFQSGGGGGVCSVPGGEVTNARNSRTGQARSADPATTRRNESGFFSM</sequence>
<protein>
    <submittedName>
        <fullName evidence="2">Uncharacterized protein</fullName>
    </submittedName>
</protein>
<evidence type="ECO:0000313" key="2">
    <source>
        <dbReference type="EMBL" id="RCG29924.1"/>
    </source>
</evidence>
<dbReference type="EMBL" id="QOIL01000009">
    <property type="protein sequence ID" value="RCG29924.1"/>
    <property type="molecule type" value="Genomic_DNA"/>
</dbReference>
<dbReference type="AlphaFoldDB" id="A0A367FI01"/>
<gene>
    <name evidence="2" type="ORF">DQ384_17320</name>
</gene>
<proteinExistence type="predicted"/>